<reference evidence="1" key="1">
    <citation type="submission" date="2007-04" db="EMBL/GenBank/DDBJ databases">
        <title>Annotation of Pediculus humanus corporis strain USDA.</title>
        <authorList>
            <person name="Kirkness E."/>
            <person name="Hannick L."/>
            <person name="Hass B."/>
            <person name="Bruggner R."/>
            <person name="Lawson D."/>
            <person name="Bidwell S."/>
            <person name="Joardar V."/>
            <person name="Caler E."/>
            <person name="Walenz B."/>
            <person name="Inman J."/>
            <person name="Schobel S."/>
            <person name="Galinsky K."/>
            <person name="Amedeo P."/>
            <person name="Strausberg R."/>
        </authorList>
    </citation>
    <scope>NUCLEOTIDE SEQUENCE</scope>
    <source>
        <strain evidence="1">USDA</strain>
    </source>
</reference>
<dbReference type="CTD" id="8239087"/>
<protein>
    <submittedName>
        <fullName evidence="1 2">Uncharacterized protein</fullName>
    </submittedName>
</protein>
<evidence type="ECO:0000313" key="3">
    <source>
        <dbReference type="Proteomes" id="UP000009046"/>
    </source>
</evidence>
<name>E0VBD8_PEDHC</name>
<dbReference type="GeneID" id="8239087"/>
<dbReference type="InParanoid" id="E0VBD8"/>
<reference evidence="1" key="2">
    <citation type="submission" date="2007-04" db="EMBL/GenBank/DDBJ databases">
        <title>The genome of the human body louse.</title>
        <authorList>
            <consortium name="The Human Body Louse Genome Consortium"/>
            <person name="Kirkness E."/>
            <person name="Walenz B."/>
            <person name="Hass B."/>
            <person name="Bruggner R."/>
            <person name="Strausberg R."/>
        </authorList>
    </citation>
    <scope>NUCLEOTIDE SEQUENCE</scope>
    <source>
        <strain evidence="1">USDA</strain>
    </source>
</reference>
<dbReference type="RefSeq" id="XP_002423432.1">
    <property type="nucleotide sequence ID" value="XM_002423387.1"/>
</dbReference>
<sequence>MVEKFISDTDIKKLLECSRCKKVPNSAPIYMCKTGHHECSICYEMFFKSNKIEKTPDGSTDTESESGSSRQKHKCGICNEKITKVRNILAENLLLQLDLPRFDTRNNNKTDFYSLMKYNNVQEVKNQNYVECCYNIYESPCQQYGQQTMPMLPYDPQGYNRYPVLCPTTPQFNYQMGSYLMTEPQPPPLEYVDPNVYYPETDNSGGYAWGNRGKCVIERRSRLNFNIQNGSNPSLPGESSKRPIRCPTHLCGRNIAVAALSSHFCFDHPDVPSLNVDFDVPCHLFIDPEVIPFDYVVMASKLDCSTVCQSSLGNIKEDIQSEVLNHGDFQSEGNKKSCVIVIWLAGVDMSCLAFTTIQVCEKQNNTRSVIYTGPIISLRTSQLTNKVLEQGDCLVIHAGILNNIIGEKGGFDLHVMVH</sequence>
<organism>
    <name type="scientific">Pediculus humanus subsp. corporis</name>
    <name type="common">Body louse</name>
    <dbReference type="NCBI Taxonomy" id="121224"/>
    <lineage>
        <taxon>Eukaryota</taxon>
        <taxon>Metazoa</taxon>
        <taxon>Ecdysozoa</taxon>
        <taxon>Arthropoda</taxon>
        <taxon>Hexapoda</taxon>
        <taxon>Insecta</taxon>
        <taxon>Pterygota</taxon>
        <taxon>Neoptera</taxon>
        <taxon>Paraneoptera</taxon>
        <taxon>Psocodea</taxon>
        <taxon>Troctomorpha</taxon>
        <taxon>Phthiraptera</taxon>
        <taxon>Anoplura</taxon>
        <taxon>Pediculidae</taxon>
        <taxon>Pediculus</taxon>
    </lineage>
</organism>
<dbReference type="VEuPathDB" id="VectorBase:PHUM058900"/>
<dbReference type="EMBL" id="AAZO01000691">
    <property type="status" value="NOT_ANNOTATED_CDS"/>
    <property type="molecule type" value="Genomic_DNA"/>
</dbReference>
<dbReference type="OrthoDB" id="6762376at2759"/>
<dbReference type="HOGENOM" id="CLU_657742_0_0_1"/>
<proteinExistence type="predicted"/>
<dbReference type="EMBL" id="DS235028">
    <property type="protein sequence ID" value="EEB10694.1"/>
    <property type="molecule type" value="Genomic_DNA"/>
</dbReference>
<dbReference type="AlphaFoldDB" id="E0VBD8"/>
<evidence type="ECO:0000313" key="2">
    <source>
        <dbReference type="EnsemblMetazoa" id="PHUM058900-PA"/>
    </source>
</evidence>
<evidence type="ECO:0000313" key="1">
    <source>
        <dbReference type="EMBL" id="EEB10694.1"/>
    </source>
</evidence>
<dbReference type="Proteomes" id="UP000009046">
    <property type="component" value="Unassembled WGS sequence"/>
</dbReference>
<dbReference type="EnsemblMetazoa" id="PHUM058900-RA">
    <property type="protein sequence ID" value="PHUM058900-PA"/>
    <property type="gene ID" value="PHUM058900"/>
</dbReference>
<keyword evidence="3" id="KW-1185">Reference proteome</keyword>
<reference evidence="2" key="3">
    <citation type="submission" date="2020-05" db="UniProtKB">
        <authorList>
            <consortium name="EnsemblMetazoa"/>
        </authorList>
    </citation>
    <scope>IDENTIFICATION</scope>
    <source>
        <strain evidence="2">USDA</strain>
    </source>
</reference>
<gene>
    <name evidence="2" type="primary">8239087</name>
    <name evidence="1" type="ORF">Phum_PHUM058900</name>
</gene>
<dbReference type="KEGG" id="phu:Phum_PHUM058900"/>
<accession>E0VBD8</accession>